<evidence type="ECO:0000256" key="1">
    <source>
        <dbReference type="SAM" id="MobiDB-lite"/>
    </source>
</evidence>
<name>A0ABU0R8Q6_9MICO</name>
<sequence>MPYFPVDDDMPFHPKVLAAGNEAMGLWARAGALCKKYATGGEVSTEMVLSLGTKRLADRLVKAGLWVVIDGGYRFHDWKQQAGNDEASVEKERIDRARAKNAARQKAWRERHASDNGVTNAPVTESPSPSPSPSDLTLTNESRPEVDASVSTDSGDLSPAMQALASQAGITSVPAVVEQIRKWTQRDVTPDVAVGIARHLLAKSKGDLKWPQRYVARAISQSPLEVQQHIDEGGLAA</sequence>
<feature type="region of interest" description="Disordered" evidence="1">
    <location>
        <begin position="82"/>
        <end position="157"/>
    </location>
</feature>
<protein>
    <recommendedName>
        <fullName evidence="4">Helix-turn-helix DNA binding domain protein</fullName>
    </recommendedName>
</protein>
<dbReference type="Proteomes" id="UP001239083">
    <property type="component" value="Unassembled WGS sequence"/>
</dbReference>
<organism evidence="2 3">
    <name type="scientific">Agromyces ramosus</name>
    <dbReference type="NCBI Taxonomy" id="33879"/>
    <lineage>
        <taxon>Bacteria</taxon>
        <taxon>Bacillati</taxon>
        <taxon>Actinomycetota</taxon>
        <taxon>Actinomycetes</taxon>
        <taxon>Micrococcales</taxon>
        <taxon>Microbacteriaceae</taxon>
        <taxon>Agromyces</taxon>
    </lineage>
</organism>
<comment type="caution">
    <text evidence="2">The sequence shown here is derived from an EMBL/GenBank/DDBJ whole genome shotgun (WGS) entry which is preliminary data.</text>
</comment>
<feature type="compositionally biased region" description="Basic and acidic residues" evidence="1">
    <location>
        <begin position="88"/>
        <end position="98"/>
    </location>
</feature>
<evidence type="ECO:0000313" key="3">
    <source>
        <dbReference type="Proteomes" id="UP001239083"/>
    </source>
</evidence>
<gene>
    <name evidence="2" type="ORF">QFZ26_002004</name>
</gene>
<keyword evidence="3" id="KW-1185">Reference proteome</keyword>
<feature type="compositionally biased region" description="Polar residues" evidence="1">
    <location>
        <begin position="116"/>
        <end position="125"/>
    </location>
</feature>
<dbReference type="EMBL" id="JAUSYY010000001">
    <property type="protein sequence ID" value="MDQ0894449.1"/>
    <property type="molecule type" value="Genomic_DNA"/>
</dbReference>
<proteinExistence type="predicted"/>
<accession>A0ABU0R8Q6</accession>
<evidence type="ECO:0008006" key="4">
    <source>
        <dbReference type="Google" id="ProtNLM"/>
    </source>
</evidence>
<reference evidence="2 3" key="1">
    <citation type="submission" date="2023-07" db="EMBL/GenBank/DDBJ databases">
        <title>Comparative genomics of wheat-associated soil bacteria to identify genetic determinants of phenazine resistance.</title>
        <authorList>
            <person name="Mouncey N."/>
        </authorList>
    </citation>
    <scope>NUCLEOTIDE SEQUENCE [LARGE SCALE GENOMIC DNA]</scope>
    <source>
        <strain evidence="2 3">V3I3</strain>
    </source>
</reference>
<evidence type="ECO:0000313" key="2">
    <source>
        <dbReference type="EMBL" id="MDQ0894449.1"/>
    </source>
</evidence>
<dbReference type="RefSeq" id="WP_307041703.1">
    <property type="nucleotide sequence ID" value="NZ_JAUSYY010000001.1"/>
</dbReference>